<comment type="similarity">
    <text evidence="3">Belongs to the CSN8 family.</text>
</comment>
<dbReference type="InterPro" id="IPR000717">
    <property type="entry name" value="PCI_dom"/>
</dbReference>
<keyword evidence="10" id="KW-1185">Reference proteome</keyword>
<proteinExistence type="inferred from homology"/>
<organism evidence="9 10">
    <name type="scientific">Magallana gigas</name>
    <name type="common">Pacific oyster</name>
    <name type="synonym">Crassostrea gigas</name>
    <dbReference type="NCBI Taxonomy" id="29159"/>
    <lineage>
        <taxon>Eukaryota</taxon>
        <taxon>Metazoa</taxon>
        <taxon>Spiralia</taxon>
        <taxon>Lophotrochozoa</taxon>
        <taxon>Mollusca</taxon>
        <taxon>Bivalvia</taxon>
        <taxon>Autobranchia</taxon>
        <taxon>Pteriomorphia</taxon>
        <taxon>Ostreida</taxon>
        <taxon>Ostreoidea</taxon>
        <taxon>Ostreidae</taxon>
        <taxon>Magallana</taxon>
    </lineage>
</organism>
<dbReference type="OMA" id="MRIPDKL"/>
<dbReference type="GO" id="GO:0010387">
    <property type="term" value="P:COP9 signalosome assembly"/>
    <property type="evidence" value="ECO:0007669"/>
    <property type="project" value="InterPro"/>
</dbReference>
<dbReference type="InterPro" id="IPR033205">
    <property type="entry name" value="COP9_CSN8"/>
</dbReference>
<evidence type="ECO:0000256" key="4">
    <source>
        <dbReference type="ARBA" id="ARBA00014875"/>
    </source>
</evidence>
<evidence type="ECO:0000256" key="7">
    <source>
        <dbReference type="ARBA" id="ARBA00023242"/>
    </source>
</evidence>
<dbReference type="OrthoDB" id="5351233at2759"/>
<name>A0A8W8LIK0_MAGGI</name>
<evidence type="ECO:0000256" key="2">
    <source>
        <dbReference type="ARBA" id="ARBA00004496"/>
    </source>
</evidence>
<keyword evidence="6" id="KW-0736">Signalosome</keyword>
<keyword evidence="5" id="KW-0963">Cytoplasm</keyword>
<evidence type="ECO:0000313" key="9">
    <source>
        <dbReference type="EnsemblMetazoa" id="G27660.2:cds"/>
    </source>
</evidence>
<dbReference type="PROSITE" id="PS50250">
    <property type="entry name" value="PCI"/>
    <property type="match status" value="1"/>
</dbReference>
<dbReference type="Proteomes" id="UP000005408">
    <property type="component" value="Unassembled WGS sequence"/>
</dbReference>
<evidence type="ECO:0000256" key="5">
    <source>
        <dbReference type="ARBA" id="ARBA00022490"/>
    </source>
</evidence>
<evidence type="ECO:0000256" key="3">
    <source>
        <dbReference type="ARBA" id="ARBA00008252"/>
    </source>
</evidence>
<dbReference type="AlphaFoldDB" id="A0A8W8LIK0"/>
<dbReference type="PANTHER" id="PTHR13339">
    <property type="entry name" value="COP9 SIGNALOSOME COMPLEX SUBUNIT 8"/>
    <property type="match status" value="1"/>
</dbReference>
<keyword evidence="7" id="KW-0539">Nucleus</keyword>
<reference evidence="9" key="1">
    <citation type="submission" date="2022-08" db="UniProtKB">
        <authorList>
            <consortium name="EnsemblMetazoa"/>
        </authorList>
    </citation>
    <scope>IDENTIFICATION</scope>
    <source>
        <strain evidence="9">05x7-T-G4-1.051#20</strain>
    </source>
</reference>
<evidence type="ECO:0000256" key="1">
    <source>
        <dbReference type="ARBA" id="ARBA00004123"/>
    </source>
</evidence>
<dbReference type="Pfam" id="PF10075">
    <property type="entry name" value="CSN8_PSD8_EIF3K"/>
    <property type="match status" value="1"/>
</dbReference>
<dbReference type="EnsemblMetazoa" id="G27660.2">
    <property type="protein sequence ID" value="G27660.2:cds"/>
    <property type="gene ID" value="G27660"/>
</dbReference>
<evidence type="ECO:0000259" key="8">
    <source>
        <dbReference type="PROSITE" id="PS50250"/>
    </source>
</evidence>
<evidence type="ECO:0000313" key="10">
    <source>
        <dbReference type="Proteomes" id="UP000005408"/>
    </source>
</evidence>
<dbReference type="GO" id="GO:0005737">
    <property type="term" value="C:cytoplasm"/>
    <property type="evidence" value="ECO:0007669"/>
    <property type="project" value="UniProtKB-SubCell"/>
</dbReference>
<dbReference type="GO" id="GO:0008180">
    <property type="term" value="C:COP9 signalosome"/>
    <property type="evidence" value="ECO:0007669"/>
    <property type="project" value="UniProtKB-KW"/>
</dbReference>
<dbReference type="InterPro" id="IPR033464">
    <property type="entry name" value="CSN8_PSD8_EIF3K"/>
</dbReference>
<dbReference type="PANTHER" id="PTHR13339:SF0">
    <property type="entry name" value="COP9 SIGNALOSOME COMPLEX SUBUNIT 8"/>
    <property type="match status" value="1"/>
</dbReference>
<dbReference type="Gene3D" id="1.25.40.990">
    <property type="match status" value="1"/>
</dbReference>
<comment type="subcellular location">
    <subcellularLocation>
        <location evidence="2">Cytoplasm</location>
    </subcellularLocation>
    <subcellularLocation>
        <location evidence="1">Nucleus</location>
    </subcellularLocation>
</comment>
<dbReference type="GO" id="GO:0000338">
    <property type="term" value="P:protein deneddylation"/>
    <property type="evidence" value="ECO:0007669"/>
    <property type="project" value="InterPro"/>
</dbReference>
<evidence type="ECO:0000256" key="6">
    <source>
        <dbReference type="ARBA" id="ARBA00022790"/>
    </source>
</evidence>
<feature type="domain" description="PCI" evidence="8">
    <location>
        <begin position="9"/>
        <end position="192"/>
    </location>
</feature>
<accession>A0A8W8LIK0</accession>
<sequence length="192" mass="21785">MVHLKMAKENVDYKKLQTDLEQQELESAGGVAPAQVYNQLLALYLLHNDMCNAKFLWKRIPQTVKSSTPETVQIWAVGQKLWLRDYPGIYEALKKEWSENISQIMEAVKAATRERAKTLVSKAYSSIDADDFAVFMGMPLSEAIQAATQEGWTYDSATKYIKPTKPVMLKDPELLSEQQLSVLTDYVSFLEA</sequence>
<protein>
    <recommendedName>
        <fullName evidence="4">COP9 signalosome complex subunit 8</fullName>
    </recommendedName>
</protein>